<keyword evidence="1" id="KW-0472">Membrane</keyword>
<organism evidence="2 3">
    <name type="scientific">Acetobacterium fimetarium</name>
    <dbReference type="NCBI Taxonomy" id="52691"/>
    <lineage>
        <taxon>Bacteria</taxon>
        <taxon>Bacillati</taxon>
        <taxon>Bacillota</taxon>
        <taxon>Clostridia</taxon>
        <taxon>Eubacteriales</taxon>
        <taxon>Eubacteriaceae</taxon>
        <taxon>Acetobacterium</taxon>
    </lineage>
</organism>
<keyword evidence="1" id="KW-0812">Transmembrane</keyword>
<evidence type="ECO:0000256" key="1">
    <source>
        <dbReference type="SAM" id="Phobius"/>
    </source>
</evidence>
<keyword evidence="3" id="KW-1185">Reference proteome</keyword>
<evidence type="ECO:0000313" key="2">
    <source>
        <dbReference type="EMBL" id="MBC3803590.1"/>
    </source>
</evidence>
<sequence>MNERTRKVVQQRLLRLLIVVCIVGFIISLFVGNAMKINELEVQKTDLAQQIENEKVRSNQLDVQVKQMDSKFYVEYFARKYLGLYYPDETIVIVETQ</sequence>
<dbReference type="EMBL" id="WJBC01000004">
    <property type="protein sequence ID" value="MBC3803590.1"/>
    <property type="molecule type" value="Genomic_DNA"/>
</dbReference>
<reference evidence="2 3" key="1">
    <citation type="journal article" date="2020" name="mSystems">
        <title>Defining Genomic and Predicted Metabolic Features of the Acetobacterium Genus.</title>
        <authorList>
            <person name="Ross D.E."/>
            <person name="Marshall C.W."/>
            <person name="Gulliver D."/>
            <person name="May H.D."/>
            <person name="Norman R.S."/>
        </authorList>
    </citation>
    <scope>NUCLEOTIDE SEQUENCE [LARGE SCALE GENOMIC DNA]</scope>
    <source>
        <strain evidence="2 3">DSM 8238</strain>
    </source>
</reference>
<keyword evidence="1" id="KW-1133">Transmembrane helix</keyword>
<comment type="caution">
    <text evidence="2">The sequence shown here is derived from an EMBL/GenBank/DDBJ whole genome shotgun (WGS) entry which is preliminary data.</text>
</comment>
<protein>
    <recommendedName>
        <fullName evidence="4">Septum formation initiator</fullName>
    </recommendedName>
</protein>
<dbReference type="Pfam" id="PF04977">
    <property type="entry name" value="DivIC"/>
    <property type="match status" value="1"/>
</dbReference>
<evidence type="ECO:0008006" key="4">
    <source>
        <dbReference type="Google" id="ProtNLM"/>
    </source>
</evidence>
<dbReference type="Proteomes" id="UP000603234">
    <property type="component" value="Unassembled WGS sequence"/>
</dbReference>
<dbReference type="InterPro" id="IPR007060">
    <property type="entry name" value="FtsL/DivIC"/>
</dbReference>
<evidence type="ECO:0000313" key="3">
    <source>
        <dbReference type="Proteomes" id="UP000603234"/>
    </source>
</evidence>
<accession>A0ABR6WT92</accession>
<feature type="transmembrane region" description="Helical" evidence="1">
    <location>
        <begin position="12"/>
        <end position="31"/>
    </location>
</feature>
<proteinExistence type="predicted"/>
<dbReference type="RefSeq" id="WP_186841503.1">
    <property type="nucleotide sequence ID" value="NZ_WJBC01000004.1"/>
</dbReference>
<name>A0ABR6WT92_9FIRM</name>
<gene>
    <name evidence="2" type="ORF">GH808_03980</name>
</gene>